<dbReference type="OrthoDB" id="1938551at2759"/>
<sequence>MDASKVKDFRPISLTTLSYKLVAKVLAERLKKIVPSIIDPPQSAILKGRQILDPILIANEVVEEYRGKRR</sequence>
<dbReference type="EMBL" id="SSTE01021882">
    <property type="protein sequence ID" value="KAA0032087.1"/>
    <property type="molecule type" value="Genomic_DNA"/>
</dbReference>
<evidence type="ECO:0000259" key="1">
    <source>
        <dbReference type="Pfam" id="PF00078"/>
    </source>
</evidence>
<evidence type="ECO:0000313" key="2">
    <source>
        <dbReference type="EMBL" id="KAA0032087.1"/>
    </source>
</evidence>
<organism evidence="2 3">
    <name type="scientific">Cucumis melo var. makuwa</name>
    <name type="common">Oriental melon</name>
    <dbReference type="NCBI Taxonomy" id="1194695"/>
    <lineage>
        <taxon>Eukaryota</taxon>
        <taxon>Viridiplantae</taxon>
        <taxon>Streptophyta</taxon>
        <taxon>Embryophyta</taxon>
        <taxon>Tracheophyta</taxon>
        <taxon>Spermatophyta</taxon>
        <taxon>Magnoliopsida</taxon>
        <taxon>eudicotyledons</taxon>
        <taxon>Gunneridae</taxon>
        <taxon>Pentapetalae</taxon>
        <taxon>rosids</taxon>
        <taxon>fabids</taxon>
        <taxon>Cucurbitales</taxon>
        <taxon>Cucurbitaceae</taxon>
        <taxon>Benincaseae</taxon>
        <taxon>Cucumis</taxon>
    </lineage>
</organism>
<dbReference type="PANTHER" id="PTHR46890:SF48">
    <property type="entry name" value="RNA-DIRECTED DNA POLYMERASE"/>
    <property type="match status" value="1"/>
</dbReference>
<gene>
    <name evidence="2" type="ORF">E6C27_scaffold223G00590</name>
</gene>
<feature type="domain" description="Reverse transcriptase" evidence="1">
    <location>
        <begin position="7"/>
        <end position="59"/>
    </location>
</feature>
<accession>A0A5A7SRS6</accession>
<dbReference type="STRING" id="1194695.A0A5A7SRS6"/>
<protein>
    <submittedName>
        <fullName evidence="2">Retrotransposon</fullName>
    </submittedName>
</protein>
<reference evidence="2 3" key="1">
    <citation type="submission" date="2019-08" db="EMBL/GenBank/DDBJ databases">
        <title>Draft genome sequences of two oriental melons (Cucumis melo L. var makuwa).</title>
        <authorList>
            <person name="Kwon S.-Y."/>
        </authorList>
    </citation>
    <scope>NUCLEOTIDE SEQUENCE [LARGE SCALE GENOMIC DNA]</scope>
    <source>
        <strain evidence="3">cv. SW 3</strain>
        <tissue evidence="2">Leaf</tissue>
    </source>
</reference>
<dbReference type="PANTHER" id="PTHR46890">
    <property type="entry name" value="NON-LTR RETROLELEMENT REVERSE TRANSCRIPTASE-LIKE PROTEIN-RELATED"/>
    <property type="match status" value="1"/>
</dbReference>
<evidence type="ECO:0000313" key="3">
    <source>
        <dbReference type="Proteomes" id="UP000321393"/>
    </source>
</evidence>
<dbReference type="AlphaFoldDB" id="A0A5A7SRS6"/>
<name>A0A5A7SRS6_CUCMM</name>
<dbReference type="InterPro" id="IPR000477">
    <property type="entry name" value="RT_dom"/>
</dbReference>
<dbReference type="Proteomes" id="UP000321393">
    <property type="component" value="Unassembled WGS sequence"/>
</dbReference>
<comment type="caution">
    <text evidence="2">The sequence shown here is derived from an EMBL/GenBank/DDBJ whole genome shotgun (WGS) entry which is preliminary data.</text>
</comment>
<dbReference type="InterPro" id="IPR052343">
    <property type="entry name" value="Retrotransposon-Effector_Assoc"/>
</dbReference>
<dbReference type="Pfam" id="PF00078">
    <property type="entry name" value="RVT_1"/>
    <property type="match status" value="1"/>
</dbReference>
<proteinExistence type="predicted"/>